<evidence type="ECO:0000256" key="7">
    <source>
        <dbReference type="ARBA" id="ARBA00023315"/>
    </source>
</evidence>
<dbReference type="RefSeq" id="WP_189482003.1">
    <property type="nucleotide sequence ID" value="NZ_BMYR01000005.1"/>
</dbReference>
<dbReference type="Proteomes" id="UP000634667">
    <property type="component" value="Unassembled WGS sequence"/>
</dbReference>
<dbReference type="NCBIfam" id="TIGR00066">
    <property type="entry name" value="g_glut_trans"/>
    <property type="match status" value="1"/>
</dbReference>
<evidence type="ECO:0000256" key="3">
    <source>
        <dbReference type="ARBA" id="ARBA00009381"/>
    </source>
</evidence>
<dbReference type="EC" id="2.3.2.2" evidence="9"/>
<keyword evidence="7 9" id="KW-0012">Acyltransferase</keyword>
<evidence type="ECO:0000313" key="11">
    <source>
        <dbReference type="EMBL" id="GGW59462.1"/>
    </source>
</evidence>
<comment type="similarity">
    <text evidence="3 9">Belongs to the gamma-glutamyltransferase family.</text>
</comment>
<dbReference type="EMBL" id="BMYR01000005">
    <property type="protein sequence ID" value="GGW59462.1"/>
    <property type="molecule type" value="Genomic_DNA"/>
</dbReference>
<evidence type="ECO:0000256" key="9">
    <source>
        <dbReference type="RuleBase" id="RU368036"/>
    </source>
</evidence>
<dbReference type="InterPro" id="IPR043137">
    <property type="entry name" value="GGT_ssub_C"/>
</dbReference>
<keyword evidence="9" id="KW-0317">Glutathione biosynthesis</keyword>
<organism evidence="11 12">
    <name type="scientific">Alishewanella tabrizica</name>
    <dbReference type="NCBI Taxonomy" id="671278"/>
    <lineage>
        <taxon>Bacteria</taxon>
        <taxon>Pseudomonadati</taxon>
        <taxon>Pseudomonadota</taxon>
        <taxon>Gammaproteobacteria</taxon>
        <taxon>Alteromonadales</taxon>
        <taxon>Alteromonadaceae</taxon>
        <taxon>Alishewanella</taxon>
    </lineage>
</organism>
<keyword evidence="6 9" id="KW-0865">Zymogen</keyword>
<comment type="caution">
    <text evidence="11">The sequence shown here is derived from an EMBL/GenBank/DDBJ whole genome shotgun (WGS) entry which is preliminary data.</text>
</comment>
<sequence>MKRYLHVSGYSARYLLLATLSLPFIVVSPLQAATPVTPIAQETREPEAATGLQTQQLTRYPKAMVAAAHTLASDAGQRILQAGGSAIDAAITTQLVLGLVEPQSSGIGGGAFILHWQADKQELTTFDGRETAPAAAGPYLFADNGQVMSWREAYVGGKSVGVPGVLRALADAHQRYGNLPWADLFSEAIQLAEQGFPVSERTAKQLAMRWNQGLTQLSPAKAFFYPAGEALAAGKVLKNPDYAALLRRIAAEGVSAFYEGANAQAMVQAVQQAAINPGTLSLTDLATYRAYEREAICIPYRVYHICGMAPPSSGGIAVLQMMGILAHFPLAEMTPRSAETVHLFSQAARLAFADRDHYVADPAFSTVPVAGLLDADYLQQRAALISVKDQTHSAGLPQGAKPLAAAPAIEFPNTSHLSIVDAAGNAVSMTTSIENVFGSGLMVNGFLLNNQLTDFSLTPREGDLWVANRVEGGKRPRSSMAPIMVFDADKQLKLVIGSPGGSRIINYVALSLVAVLDWQMDVQQALNLPRHTHRNDYLALEAGTDLIELQAALSAMGYDVRVQDLNSGLHAIEVKESLLEGAADPRREGKVSGF</sequence>
<comment type="catalytic activity">
    <reaction evidence="2 9">
        <text>glutathione + H2O = L-cysteinylglycine + L-glutamate</text>
        <dbReference type="Rhea" id="RHEA:28807"/>
        <dbReference type="ChEBI" id="CHEBI:15377"/>
        <dbReference type="ChEBI" id="CHEBI:29985"/>
        <dbReference type="ChEBI" id="CHEBI:57925"/>
        <dbReference type="ChEBI" id="CHEBI:61694"/>
        <dbReference type="EC" id="3.4.19.13"/>
    </reaction>
</comment>
<evidence type="ECO:0000256" key="4">
    <source>
        <dbReference type="ARBA" id="ARBA00022679"/>
    </source>
</evidence>
<dbReference type="Gene3D" id="3.60.20.40">
    <property type="match status" value="1"/>
</dbReference>
<dbReference type="InterPro" id="IPR043138">
    <property type="entry name" value="GGT_lsub"/>
</dbReference>
<dbReference type="Pfam" id="PF01019">
    <property type="entry name" value="G_glu_transpept"/>
    <property type="match status" value="1"/>
</dbReference>
<reference evidence="12" key="1">
    <citation type="journal article" date="2019" name="Int. J. Syst. Evol. Microbiol.">
        <title>The Global Catalogue of Microorganisms (GCM) 10K type strain sequencing project: providing services to taxonomists for standard genome sequencing and annotation.</title>
        <authorList>
            <consortium name="The Broad Institute Genomics Platform"/>
            <consortium name="The Broad Institute Genome Sequencing Center for Infectious Disease"/>
            <person name="Wu L."/>
            <person name="Ma J."/>
        </authorList>
    </citation>
    <scope>NUCLEOTIDE SEQUENCE [LARGE SCALE GENOMIC DNA]</scope>
    <source>
        <strain evidence="12">KCTC 23723</strain>
    </source>
</reference>
<dbReference type="InterPro" id="IPR000101">
    <property type="entry name" value="GGT_peptidase"/>
</dbReference>
<comment type="catalytic activity">
    <reaction evidence="1 9">
        <text>an S-substituted glutathione + H2O = an S-substituted L-cysteinylglycine + L-glutamate</text>
        <dbReference type="Rhea" id="RHEA:59468"/>
        <dbReference type="ChEBI" id="CHEBI:15377"/>
        <dbReference type="ChEBI" id="CHEBI:29985"/>
        <dbReference type="ChEBI" id="CHEBI:90779"/>
        <dbReference type="ChEBI" id="CHEBI:143103"/>
        <dbReference type="EC" id="3.4.19.13"/>
    </reaction>
</comment>
<evidence type="ECO:0000256" key="5">
    <source>
        <dbReference type="ARBA" id="ARBA00022801"/>
    </source>
</evidence>
<evidence type="ECO:0000256" key="10">
    <source>
        <dbReference type="SAM" id="SignalP"/>
    </source>
</evidence>
<proteinExistence type="inferred from homology"/>
<accession>A0ABQ2WJB8</accession>
<evidence type="ECO:0000256" key="6">
    <source>
        <dbReference type="ARBA" id="ARBA00023145"/>
    </source>
</evidence>
<keyword evidence="5 9" id="KW-0378">Hydrolase</keyword>
<comment type="pathway">
    <text evidence="9">Sulfur metabolism; glutathione metabolism.</text>
</comment>
<evidence type="ECO:0000256" key="8">
    <source>
        <dbReference type="ARBA" id="ARBA00047417"/>
    </source>
</evidence>
<protein>
    <recommendedName>
        <fullName evidence="9">Glutathione hydrolase proenzyme</fullName>
        <ecNumber evidence="9">2.3.2.2</ecNumber>
        <ecNumber evidence="9">3.4.19.13</ecNumber>
    </recommendedName>
    <component>
        <recommendedName>
            <fullName evidence="9">Glutathione hydrolase large chain</fullName>
        </recommendedName>
    </component>
    <component>
        <recommendedName>
            <fullName evidence="9">Glutathione hydrolase small chain</fullName>
        </recommendedName>
    </component>
</protein>
<dbReference type="InterPro" id="IPR029055">
    <property type="entry name" value="Ntn_hydrolases_N"/>
</dbReference>
<dbReference type="Gene3D" id="1.10.246.130">
    <property type="match status" value="1"/>
</dbReference>
<comment type="subunit">
    <text evidence="9">This enzyme consists of two polypeptide chains, which are synthesized in precursor form from a single polypeptide.</text>
</comment>
<feature type="signal peptide" evidence="10">
    <location>
        <begin position="1"/>
        <end position="32"/>
    </location>
</feature>
<evidence type="ECO:0000256" key="1">
    <source>
        <dbReference type="ARBA" id="ARBA00001049"/>
    </source>
</evidence>
<dbReference type="PANTHER" id="PTHR43199">
    <property type="entry name" value="GLUTATHIONE HYDROLASE"/>
    <property type="match status" value="1"/>
</dbReference>
<comment type="PTM">
    <text evidence="9">Cleaved by autocatalysis into a large and a small subunit.</text>
</comment>
<dbReference type="EC" id="3.4.19.13" evidence="9"/>
<keyword evidence="10" id="KW-0732">Signal</keyword>
<dbReference type="InterPro" id="IPR051792">
    <property type="entry name" value="GGT_bact"/>
</dbReference>
<feature type="chain" id="PRO_5047365003" description="Glutathione hydrolase proenzyme" evidence="10">
    <location>
        <begin position="33"/>
        <end position="594"/>
    </location>
</feature>
<evidence type="ECO:0000256" key="2">
    <source>
        <dbReference type="ARBA" id="ARBA00001089"/>
    </source>
</evidence>
<evidence type="ECO:0000313" key="12">
    <source>
        <dbReference type="Proteomes" id="UP000634667"/>
    </source>
</evidence>
<dbReference type="PRINTS" id="PR01210">
    <property type="entry name" value="GGTRANSPTASE"/>
</dbReference>
<name>A0ABQ2WJB8_9ALTE</name>
<gene>
    <name evidence="11" type="primary">ggt</name>
    <name evidence="11" type="ORF">GCM10008111_14440</name>
</gene>
<keyword evidence="12" id="KW-1185">Reference proteome</keyword>
<comment type="catalytic activity">
    <reaction evidence="8 9">
        <text>an N-terminal (5-L-glutamyl)-[peptide] + an alpha-amino acid = 5-L-glutamyl amino acid + an N-terminal L-alpha-aminoacyl-[peptide]</text>
        <dbReference type="Rhea" id="RHEA:23904"/>
        <dbReference type="Rhea" id="RHEA-COMP:9780"/>
        <dbReference type="Rhea" id="RHEA-COMP:9795"/>
        <dbReference type="ChEBI" id="CHEBI:77644"/>
        <dbReference type="ChEBI" id="CHEBI:78597"/>
        <dbReference type="ChEBI" id="CHEBI:78599"/>
        <dbReference type="ChEBI" id="CHEBI:78608"/>
        <dbReference type="EC" id="2.3.2.2"/>
    </reaction>
</comment>
<dbReference type="PANTHER" id="PTHR43199:SF1">
    <property type="entry name" value="GLUTATHIONE HYDROLASE PROENZYME"/>
    <property type="match status" value="1"/>
</dbReference>
<keyword evidence="4 9" id="KW-0808">Transferase</keyword>
<dbReference type="SUPFAM" id="SSF56235">
    <property type="entry name" value="N-terminal nucleophile aminohydrolases (Ntn hydrolases)"/>
    <property type="match status" value="1"/>
</dbReference>